<keyword evidence="6" id="KW-0325">Glycoprotein</keyword>
<dbReference type="GO" id="GO:0002286">
    <property type="term" value="P:T cell activation involved in immune response"/>
    <property type="evidence" value="ECO:0007669"/>
    <property type="project" value="Ensembl"/>
</dbReference>
<dbReference type="HOGENOM" id="CLU_047501_9_2_1"/>
<protein>
    <submittedName>
        <fullName evidence="12">CD1c molecule</fullName>
    </submittedName>
</protein>
<dbReference type="GO" id="GO:0005768">
    <property type="term" value="C:endosome"/>
    <property type="evidence" value="ECO:0007669"/>
    <property type="project" value="UniProtKB-SubCell"/>
</dbReference>
<dbReference type="GO" id="GO:0030883">
    <property type="term" value="F:endogenous lipid antigen binding"/>
    <property type="evidence" value="ECO:0007669"/>
    <property type="project" value="Ensembl"/>
</dbReference>
<reference evidence="12" key="2">
    <citation type="submission" date="2025-08" db="UniProtKB">
        <authorList>
            <consortium name="Ensembl"/>
        </authorList>
    </citation>
    <scope>IDENTIFICATION</scope>
</reference>
<evidence type="ECO:0000256" key="3">
    <source>
        <dbReference type="ARBA" id="ARBA00022753"/>
    </source>
</evidence>
<organism evidence="12 13">
    <name type="scientific">Nomascus leucogenys</name>
    <name type="common">Northern white-cheeked gibbon</name>
    <name type="synonym">Hylobates leucogenys</name>
    <dbReference type="NCBI Taxonomy" id="61853"/>
    <lineage>
        <taxon>Eukaryota</taxon>
        <taxon>Metazoa</taxon>
        <taxon>Chordata</taxon>
        <taxon>Craniata</taxon>
        <taxon>Vertebrata</taxon>
        <taxon>Euteleostomi</taxon>
        <taxon>Mammalia</taxon>
        <taxon>Eutheria</taxon>
        <taxon>Euarchontoglires</taxon>
        <taxon>Primates</taxon>
        <taxon>Haplorrhini</taxon>
        <taxon>Catarrhini</taxon>
        <taxon>Hylobatidae</taxon>
        <taxon>Nomascus</taxon>
    </lineage>
</organism>
<dbReference type="CDD" id="cd21029">
    <property type="entry name" value="IgC1_CD1"/>
    <property type="match status" value="1"/>
</dbReference>
<dbReference type="SMART" id="SM00407">
    <property type="entry name" value="IGc1"/>
    <property type="match status" value="1"/>
</dbReference>
<dbReference type="Ensembl" id="ENSNLET00000016635.2">
    <property type="protein sequence ID" value="ENSNLEP00000015829.3"/>
    <property type="gene ID" value="ENSNLEG00000013044.2"/>
</dbReference>
<dbReference type="SUPFAM" id="SSF54452">
    <property type="entry name" value="MHC antigen-recognition domain"/>
    <property type="match status" value="1"/>
</dbReference>
<feature type="chain" id="PRO_5014165976" evidence="10">
    <location>
        <begin position="19"/>
        <end position="333"/>
    </location>
</feature>
<keyword evidence="7" id="KW-0393">Immunoglobulin domain</keyword>
<evidence type="ECO:0000256" key="10">
    <source>
        <dbReference type="SAM" id="SignalP"/>
    </source>
</evidence>
<dbReference type="GO" id="GO:0051861">
    <property type="term" value="F:glycolipid binding"/>
    <property type="evidence" value="ECO:0007669"/>
    <property type="project" value="Ensembl"/>
</dbReference>
<dbReference type="InterPro" id="IPR011162">
    <property type="entry name" value="MHC_I/II-like_Ag-recog"/>
</dbReference>
<dbReference type="CTD" id="911"/>
<evidence type="ECO:0000256" key="7">
    <source>
        <dbReference type="ARBA" id="ARBA00023319"/>
    </source>
</evidence>
<reference evidence="12" key="3">
    <citation type="submission" date="2025-09" db="UniProtKB">
        <authorList>
            <consortium name="Ensembl"/>
        </authorList>
    </citation>
    <scope>IDENTIFICATION</scope>
</reference>
<keyword evidence="4" id="KW-0391">Immunity</keyword>
<evidence type="ECO:0000313" key="13">
    <source>
        <dbReference type="Proteomes" id="UP000001073"/>
    </source>
</evidence>
<dbReference type="OrthoDB" id="8890485at2759"/>
<evidence type="ECO:0000256" key="5">
    <source>
        <dbReference type="ARBA" id="ARBA00023136"/>
    </source>
</evidence>
<gene>
    <name evidence="12" type="primary">CD1C</name>
</gene>
<evidence type="ECO:0000256" key="1">
    <source>
        <dbReference type="ARBA" id="ARBA00004177"/>
    </source>
</evidence>
<feature type="domain" description="Ig-like" evidence="11">
    <location>
        <begin position="206"/>
        <end position="286"/>
    </location>
</feature>
<feature type="transmembrane region" description="Helical" evidence="9">
    <location>
        <begin position="304"/>
        <end position="323"/>
    </location>
</feature>
<dbReference type="InterPro" id="IPR050208">
    <property type="entry name" value="MHC_class-I_related"/>
</dbReference>
<sequence length="333" mass="37774">MLFLQFLLLALLLPGGDNADAAQEHVSFHVIQILSLVNQSWARVQGSGWLDELQTHGWNSESGTIIFLHTWSKGNFSNEELSDLELLFRFYLFGLTREIQDHASQYYSIYPFEVQLKAGCELHSGKSPEGFFQVAFNGLDLLSFQNTTWVPSPDGGSLAQSVCHLLNHQYEGVTETVYNLIRSTCPRFLLGLLDAGKMYVHRQVRPEAWLSSLPSLESGRLLLVCHASGFYPKPVWVTWMWNEQEQLGTKHGDILPNADGTWYLQVILEVASKEATGLSCRVRHSSLRGQDIILYWGHHFSMNWIALIVIVPLAILIVLVLWFKKHCSYQGIL</sequence>
<dbReference type="Pfam" id="PF16497">
    <property type="entry name" value="MHC_I_3"/>
    <property type="match status" value="1"/>
</dbReference>
<dbReference type="RefSeq" id="XP_003258698.1">
    <property type="nucleotide sequence ID" value="XM_003258650.2"/>
</dbReference>
<keyword evidence="2 10" id="KW-0732">Signal</keyword>
<dbReference type="GO" id="GO:0030884">
    <property type="term" value="F:exogenous lipid antigen binding"/>
    <property type="evidence" value="ECO:0007669"/>
    <property type="project" value="Ensembl"/>
</dbReference>
<keyword evidence="9" id="KW-1133">Transmembrane helix</keyword>
<evidence type="ECO:0000256" key="9">
    <source>
        <dbReference type="SAM" id="Phobius"/>
    </source>
</evidence>
<feature type="signal peptide" evidence="10">
    <location>
        <begin position="1"/>
        <end position="18"/>
    </location>
</feature>
<dbReference type="SUPFAM" id="SSF48726">
    <property type="entry name" value="Immunoglobulin"/>
    <property type="match status" value="1"/>
</dbReference>
<dbReference type="FunFam" id="3.30.500.10:FF:000002">
    <property type="entry name" value="Antigen-presenting glycoprotein CD1d1"/>
    <property type="match status" value="1"/>
</dbReference>
<dbReference type="GeneTree" id="ENSGT01120000271825"/>
<dbReference type="KEGG" id="nle:100598860"/>
<dbReference type="AlphaFoldDB" id="G1RRG5"/>
<reference evidence="12 13" key="1">
    <citation type="submission" date="2012-10" db="EMBL/GenBank/DDBJ databases">
        <authorList>
            <consortium name="Gibbon Genome Sequencing Consortium"/>
        </authorList>
    </citation>
    <scope>NUCLEOTIDE SEQUENCE [LARGE SCALE GENOMIC DNA]</scope>
</reference>
<keyword evidence="13" id="KW-1185">Reference proteome</keyword>
<dbReference type="InterPro" id="IPR013783">
    <property type="entry name" value="Ig-like_fold"/>
</dbReference>
<dbReference type="GO" id="GO:0071723">
    <property type="term" value="F:lipopeptide binding"/>
    <property type="evidence" value="ECO:0007669"/>
    <property type="project" value="Ensembl"/>
</dbReference>
<evidence type="ECO:0000313" key="12">
    <source>
        <dbReference type="Ensembl" id="ENSNLEP00000015829.3"/>
    </source>
</evidence>
<evidence type="ECO:0000256" key="2">
    <source>
        <dbReference type="ARBA" id="ARBA00022729"/>
    </source>
</evidence>
<dbReference type="PANTHER" id="PTHR16675">
    <property type="entry name" value="MHC CLASS I-RELATED"/>
    <property type="match status" value="1"/>
</dbReference>
<keyword evidence="5 9" id="KW-0472">Membrane</keyword>
<keyword evidence="3" id="KW-0967">Endosome</keyword>
<accession>G1RRG5</accession>
<dbReference type="InterPro" id="IPR036179">
    <property type="entry name" value="Ig-like_dom_sf"/>
</dbReference>
<name>G1RRG5_NOMLE</name>
<dbReference type="Pfam" id="PF07654">
    <property type="entry name" value="C1-set"/>
    <property type="match status" value="1"/>
</dbReference>
<dbReference type="GeneID" id="100598860"/>
<dbReference type="InterPro" id="IPR007110">
    <property type="entry name" value="Ig-like_dom"/>
</dbReference>
<dbReference type="GO" id="GO:0001916">
    <property type="term" value="P:positive regulation of T cell mediated cytotoxicity"/>
    <property type="evidence" value="ECO:0007669"/>
    <property type="project" value="TreeGrafter"/>
</dbReference>
<dbReference type="GO" id="GO:0005783">
    <property type="term" value="C:endoplasmic reticulum"/>
    <property type="evidence" value="ECO:0007669"/>
    <property type="project" value="Ensembl"/>
</dbReference>
<dbReference type="InterPro" id="IPR003597">
    <property type="entry name" value="Ig_C1-set"/>
</dbReference>
<dbReference type="FunCoup" id="G1RRG5">
    <property type="interactions" value="246"/>
</dbReference>
<dbReference type="InParanoid" id="G1RRG5"/>
<evidence type="ECO:0000256" key="4">
    <source>
        <dbReference type="ARBA" id="ARBA00022859"/>
    </source>
</evidence>
<dbReference type="STRING" id="61853.ENSNLEP00000015829"/>
<dbReference type="Proteomes" id="UP000001073">
    <property type="component" value="Chromosome 12"/>
</dbReference>
<dbReference type="Gene3D" id="2.60.40.10">
    <property type="entry name" value="Immunoglobulins"/>
    <property type="match status" value="1"/>
</dbReference>
<evidence type="ECO:0000259" key="11">
    <source>
        <dbReference type="PROSITE" id="PS50835"/>
    </source>
</evidence>
<evidence type="ECO:0000256" key="8">
    <source>
        <dbReference type="ARBA" id="ARBA00046288"/>
    </source>
</evidence>
<dbReference type="GO" id="GO:0048006">
    <property type="term" value="P:antigen processing and presentation, endogenous lipid antigen via MHC class Ib"/>
    <property type="evidence" value="ECO:0007669"/>
    <property type="project" value="TreeGrafter"/>
</dbReference>
<dbReference type="GO" id="GO:0009897">
    <property type="term" value="C:external side of plasma membrane"/>
    <property type="evidence" value="ECO:0007669"/>
    <property type="project" value="TreeGrafter"/>
</dbReference>
<evidence type="ECO:0000256" key="6">
    <source>
        <dbReference type="ARBA" id="ARBA00023180"/>
    </source>
</evidence>
<dbReference type="GO" id="GO:0048007">
    <property type="term" value="P:antigen processing and presentation, exogenous lipid antigen via MHC class Ib"/>
    <property type="evidence" value="ECO:0007669"/>
    <property type="project" value="TreeGrafter"/>
</dbReference>
<dbReference type="EMBL" id="ADFV01183919">
    <property type="status" value="NOT_ANNOTATED_CDS"/>
    <property type="molecule type" value="Genomic_DNA"/>
</dbReference>
<dbReference type="FunFam" id="2.60.40.10:FF:000254">
    <property type="entry name" value="Antigen-presenting glycoprotein CD1d1"/>
    <property type="match status" value="1"/>
</dbReference>
<comment type="subcellular location">
    <subcellularLocation>
        <location evidence="8">Endomembrane system</location>
        <topology evidence="8">Single-pass type I membrane protein</topology>
    </subcellularLocation>
    <subcellularLocation>
        <location evidence="1">Endosome</location>
    </subcellularLocation>
</comment>
<dbReference type="InterPro" id="IPR037055">
    <property type="entry name" value="MHC_I-like_Ag-recog_sf"/>
</dbReference>
<proteinExistence type="predicted"/>
<dbReference type="InterPro" id="IPR011161">
    <property type="entry name" value="MHC_I-like_Ag-recog"/>
</dbReference>
<dbReference type="GO" id="GO:0005615">
    <property type="term" value="C:extracellular space"/>
    <property type="evidence" value="ECO:0007669"/>
    <property type="project" value="TreeGrafter"/>
</dbReference>
<dbReference type="eggNOG" id="ENOG502SJH6">
    <property type="taxonomic scope" value="Eukaryota"/>
</dbReference>
<dbReference type="Gene3D" id="3.30.500.10">
    <property type="entry name" value="MHC class I-like antigen recognition-like"/>
    <property type="match status" value="1"/>
</dbReference>
<dbReference type="PANTHER" id="PTHR16675:SF155">
    <property type="entry name" value="T-CELL SURFACE GLYCOPROTEIN CD1C"/>
    <property type="match status" value="1"/>
</dbReference>
<dbReference type="OMA" id="DMQTHGW"/>
<keyword evidence="9" id="KW-0812">Transmembrane</keyword>
<dbReference type="GO" id="GO:0005794">
    <property type="term" value="C:Golgi apparatus"/>
    <property type="evidence" value="ECO:0007669"/>
    <property type="project" value="Ensembl"/>
</dbReference>
<dbReference type="PROSITE" id="PS50835">
    <property type="entry name" value="IG_LIKE"/>
    <property type="match status" value="1"/>
</dbReference>